<dbReference type="RefSeq" id="WP_069438046.1">
    <property type="nucleotide sequence ID" value="NZ_LPWG01000013.1"/>
</dbReference>
<protein>
    <recommendedName>
        <fullName evidence="3">Nudix hydrolase domain-containing protein</fullName>
    </recommendedName>
</protein>
<dbReference type="Proteomes" id="UP000094501">
    <property type="component" value="Unassembled WGS sequence"/>
</dbReference>
<keyword evidence="2" id="KW-0378">Hydrolase</keyword>
<name>A0A1E3VYJ0_9HYPH</name>
<evidence type="ECO:0000259" key="3">
    <source>
        <dbReference type="PROSITE" id="PS51462"/>
    </source>
</evidence>
<evidence type="ECO:0000256" key="1">
    <source>
        <dbReference type="ARBA" id="ARBA00001946"/>
    </source>
</evidence>
<dbReference type="PRINTS" id="PR00502">
    <property type="entry name" value="NUDIXFAMILY"/>
</dbReference>
<feature type="domain" description="Nudix hydrolase" evidence="3">
    <location>
        <begin position="2"/>
        <end position="129"/>
    </location>
</feature>
<gene>
    <name evidence="4" type="ORF">AUC68_09295</name>
</gene>
<dbReference type="PROSITE" id="PS51462">
    <property type="entry name" value="NUDIX"/>
    <property type="match status" value="1"/>
</dbReference>
<dbReference type="InterPro" id="IPR020476">
    <property type="entry name" value="Nudix_hydrolase"/>
</dbReference>
<dbReference type="EMBL" id="LPWG01000013">
    <property type="protein sequence ID" value="ODR98590.1"/>
    <property type="molecule type" value="Genomic_DNA"/>
</dbReference>
<comment type="cofactor">
    <cofactor evidence="1">
        <name>Mg(2+)</name>
        <dbReference type="ChEBI" id="CHEBI:18420"/>
    </cofactor>
</comment>
<proteinExistence type="predicted"/>
<dbReference type="Pfam" id="PF00293">
    <property type="entry name" value="NUDIX"/>
    <property type="match status" value="1"/>
</dbReference>
<comment type="caution">
    <text evidence="4">The sequence shown here is derived from an EMBL/GenBank/DDBJ whole genome shotgun (WGS) entry which is preliminary data.</text>
</comment>
<accession>A0A1E3VYJ0</accession>
<dbReference type="Gene3D" id="3.90.79.10">
    <property type="entry name" value="Nucleoside Triphosphate Pyrophosphohydrolase"/>
    <property type="match status" value="1"/>
</dbReference>
<dbReference type="AlphaFoldDB" id="A0A1E3VYJ0"/>
<keyword evidence="5" id="KW-1185">Reference proteome</keyword>
<sequence>MTARELSAVILYDAQHRILLQHRTDDAPTFPGYWSFFGGGVEPGETPEQAAVREALEELSYTLKRPQHWLTQPFVHEGRTYTQHIFLERYDGAALVLGEGQAMKWFATHETGPLLMSPHSRAAVEALGRWFARHKAPTWKVTERRAPSMRILKEILVLAIIVLVLAYAARQLEGLDAGEIDPRVPPLTTTLKQWLGFDDTPEEGR</sequence>
<dbReference type="PANTHER" id="PTHR43046:SF14">
    <property type="entry name" value="MUTT_NUDIX FAMILY PROTEIN"/>
    <property type="match status" value="1"/>
</dbReference>
<dbReference type="SUPFAM" id="SSF55811">
    <property type="entry name" value="Nudix"/>
    <property type="match status" value="1"/>
</dbReference>
<dbReference type="CDD" id="cd18882">
    <property type="entry name" value="NUDIX_Hydrolase"/>
    <property type="match status" value="1"/>
</dbReference>
<dbReference type="GO" id="GO:0016787">
    <property type="term" value="F:hydrolase activity"/>
    <property type="evidence" value="ECO:0007669"/>
    <property type="project" value="UniProtKB-KW"/>
</dbReference>
<evidence type="ECO:0000256" key="2">
    <source>
        <dbReference type="ARBA" id="ARBA00022801"/>
    </source>
</evidence>
<dbReference type="InterPro" id="IPR000086">
    <property type="entry name" value="NUDIX_hydrolase_dom"/>
</dbReference>
<dbReference type="InterPro" id="IPR015797">
    <property type="entry name" value="NUDIX_hydrolase-like_dom_sf"/>
</dbReference>
<organism evidence="4 5">
    <name type="scientific">Methyloceanibacter methanicus</name>
    <dbReference type="NCBI Taxonomy" id="1774968"/>
    <lineage>
        <taxon>Bacteria</taxon>
        <taxon>Pseudomonadati</taxon>
        <taxon>Pseudomonadota</taxon>
        <taxon>Alphaproteobacteria</taxon>
        <taxon>Hyphomicrobiales</taxon>
        <taxon>Hyphomicrobiaceae</taxon>
        <taxon>Methyloceanibacter</taxon>
    </lineage>
</organism>
<dbReference type="PANTHER" id="PTHR43046">
    <property type="entry name" value="GDP-MANNOSE MANNOSYL HYDROLASE"/>
    <property type="match status" value="1"/>
</dbReference>
<reference evidence="4 5" key="1">
    <citation type="journal article" date="2016" name="Environ. Microbiol.">
        <title>New Methyloceanibacter diversity from North Sea sediments includes methanotroph containing solely the soluble methane monooxygenase.</title>
        <authorList>
            <person name="Vekeman B."/>
            <person name="Kerckhof F.M."/>
            <person name="Cremers G."/>
            <person name="de Vos P."/>
            <person name="Vandamme P."/>
            <person name="Boon N."/>
            <person name="Op den Camp H.J."/>
            <person name="Heylen K."/>
        </authorList>
    </citation>
    <scope>NUCLEOTIDE SEQUENCE [LARGE SCALE GENOMIC DNA]</scope>
    <source>
        <strain evidence="4 5">R-67174</strain>
    </source>
</reference>
<evidence type="ECO:0000313" key="4">
    <source>
        <dbReference type="EMBL" id="ODR98590.1"/>
    </source>
</evidence>
<dbReference type="OrthoDB" id="9761969at2"/>
<dbReference type="STRING" id="1774968.AUC68_09295"/>
<evidence type="ECO:0000313" key="5">
    <source>
        <dbReference type="Proteomes" id="UP000094501"/>
    </source>
</evidence>